<keyword evidence="2" id="KW-1048">Host nucleus</keyword>
<dbReference type="SMART" id="SM00987">
    <property type="entry name" value="UreE_C"/>
    <property type="match status" value="1"/>
</dbReference>
<evidence type="ECO:0000259" key="8">
    <source>
        <dbReference type="SMART" id="SM00986"/>
    </source>
</evidence>
<dbReference type="InterPro" id="IPR002043">
    <property type="entry name" value="UDG_fam1"/>
</dbReference>
<dbReference type="GeneID" id="80532665"/>
<evidence type="ECO:0000313" key="9">
    <source>
        <dbReference type="EMBL" id="AHA93320.1"/>
    </source>
</evidence>
<dbReference type="GO" id="GO:0004844">
    <property type="term" value="F:uracil DNA N-glycosylase activity"/>
    <property type="evidence" value="ECO:0007669"/>
    <property type="project" value="InterPro"/>
</dbReference>
<dbReference type="InterPro" id="IPR005122">
    <property type="entry name" value="Uracil-DNA_glycosylase-like"/>
</dbReference>
<dbReference type="NCBIfam" id="NF003588">
    <property type="entry name" value="PRK05254.1-1"/>
    <property type="match status" value="1"/>
</dbReference>
<sequence length="281" mass="31934">MSRSDRLACADRGRRRRRSSDDEEESSRAKKPRPEESYLTLDDEEPENASDPFLISDSWREFLAPELRSEWFKRLTDTLRREARRQPLCPKLEDVFAWTRYCGPESVKVVILGQDPYHTPGCAHGLAFSVPFGRSVPPSLRAVYNELSLTIPGFSAPTHGHLTAWARRGVLLLNATLTVCAHRPGSHAALGWQRLTKAALARLQERVPNIVFMLWGKAAQNTFRPDEKRHLALRSCHPSPLAQSRESFVGNRHFLKANAFLEKHGRGSIDWRLPCGEFTDL</sequence>
<accession>V5NWU7</accession>
<feature type="region of interest" description="Disordered" evidence="7">
    <location>
        <begin position="1"/>
        <end position="51"/>
    </location>
</feature>
<dbReference type="InterPro" id="IPR018085">
    <property type="entry name" value="Ura-DNA_Glyclase_AS"/>
</dbReference>
<dbReference type="SMART" id="SM00986">
    <property type="entry name" value="UDG"/>
    <property type="match status" value="1"/>
</dbReference>
<keyword evidence="4" id="KW-0378">Hydrolase</keyword>
<dbReference type="Proteomes" id="UP000325782">
    <property type="component" value="Segment"/>
</dbReference>
<comment type="similarity">
    <text evidence="1">Belongs to the uracil-DNA glycosylase (UDG) superfamily. UNG family.</text>
</comment>
<dbReference type="PANTHER" id="PTHR11264">
    <property type="entry name" value="URACIL-DNA GLYCOSYLASE"/>
    <property type="match status" value="1"/>
</dbReference>
<dbReference type="SUPFAM" id="SSF52141">
    <property type="entry name" value="Uracil-DNA glycosylase-like"/>
    <property type="match status" value="1"/>
</dbReference>
<dbReference type="EMBL" id="HQ878327">
    <property type="protein sequence ID" value="AHA93320.1"/>
    <property type="molecule type" value="Genomic_DNA"/>
</dbReference>
<evidence type="ECO:0000256" key="3">
    <source>
        <dbReference type="ARBA" id="ARBA00022763"/>
    </source>
</evidence>
<keyword evidence="5" id="KW-0234">DNA repair</keyword>
<name>V5NWU7_9ALPH</name>
<feature type="compositionally biased region" description="Basic and acidic residues" evidence="7">
    <location>
        <begin position="26"/>
        <end position="36"/>
    </location>
</feature>
<dbReference type="Gene3D" id="3.40.470.10">
    <property type="entry name" value="Uracil-DNA glycosylase-like domain"/>
    <property type="match status" value="1"/>
</dbReference>
<protein>
    <submittedName>
        <fullName evidence="9">UL2 uracil DNA glycosylase (UDG)</fullName>
    </submittedName>
</protein>
<evidence type="ECO:0000256" key="4">
    <source>
        <dbReference type="ARBA" id="ARBA00022801"/>
    </source>
</evidence>
<evidence type="ECO:0000256" key="1">
    <source>
        <dbReference type="ARBA" id="ARBA00008184"/>
    </source>
</evidence>
<dbReference type="Pfam" id="PF03167">
    <property type="entry name" value="UDG"/>
    <property type="match status" value="1"/>
</dbReference>
<dbReference type="RefSeq" id="YP_010795506.1">
    <property type="nucleotide sequence ID" value="NC_075701.1"/>
</dbReference>
<dbReference type="NCBIfam" id="TIGR00628">
    <property type="entry name" value="ung"/>
    <property type="match status" value="1"/>
</dbReference>
<dbReference type="GO" id="GO:0097510">
    <property type="term" value="P:base-excision repair, AP site formation via deaminated base removal"/>
    <property type="evidence" value="ECO:0007669"/>
    <property type="project" value="TreeGrafter"/>
</dbReference>
<evidence type="ECO:0000256" key="2">
    <source>
        <dbReference type="ARBA" id="ARBA00022562"/>
    </source>
</evidence>
<organism evidence="9 10">
    <name type="scientific">Chelonid alphaherpesvirus 5</name>
    <dbReference type="NCBI Taxonomy" id="702736"/>
    <lineage>
        <taxon>Viruses</taxon>
        <taxon>Duplodnaviria</taxon>
        <taxon>Heunggongvirae</taxon>
        <taxon>Peploviricota</taxon>
        <taxon>Herviviricetes</taxon>
        <taxon>Herpesvirales</taxon>
        <taxon>Orthoherpesviridae</taxon>
        <taxon>Alphaherpesvirinae</taxon>
        <taxon>Scutavirus</taxon>
        <taxon>Scutavirus chelonidalpha5</taxon>
    </lineage>
</organism>
<dbReference type="InterPro" id="IPR036895">
    <property type="entry name" value="Uracil-DNA_glycosylase-like_sf"/>
</dbReference>
<dbReference type="CDD" id="cd10027">
    <property type="entry name" value="UDG-F1-like"/>
    <property type="match status" value="1"/>
</dbReference>
<feature type="active site" description="Proton acceptor" evidence="6">
    <location>
        <position position="115"/>
    </location>
</feature>
<dbReference type="NCBIfam" id="NF003592">
    <property type="entry name" value="PRK05254.1-5"/>
    <property type="match status" value="1"/>
</dbReference>
<keyword evidence="3" id="KW-0227">DNA damage</keyword>
<reference evidence="9 10" key="1">
    <citation type="journal article" date="2012" name="PLoS ONE">
        <title>The genome of Chelonid herpesvirus 5 harbors atypical genes.</title>
        <authorList>
            <person name="Ackermann M."/>
            <person name="Koriabine M."/>
            <person name="Hartmann-Fritsch F."/>
            <person name="de Jong P.J."/>
            <person name="Lewis T.D."/>
            <person name="Schetle N."/>
            <person name="Work T.M."/>
            <person name="Dagenais J."/>
            <person name="Balazs G.H."/>
            <person name="Leong J.A."/>
        </authorList>
    </citation>
    <scope>NUCLEOTIDE SEQUENCE [LARGE SCALE GENOMIC DNA]</scope>
</reference>
<dbReference type="HAMAP" id="MF_00148">
    <property type="entry name" value="UDG"/>
    <property type="match status" value="1"/>
</dbReference>
<gene>
    <name evidence="9" type="primary">F-UL2</name>
</gene>
<dbReference type="NCBIfam" id="NF003589">
    <property type="entry name" value="PRK05254.1-2"/>
    <property type="match status" value="1"/>
</dbReference>
<proteinExistence type="inferred from homology"/>
<evidence type="ECO:0000256" key="7">
    <source>
        <dbReference type="SAM" id="MobiDB-lite"/>
    </source>
</evidence>
<feature type="compositionally biased region" description="Basic and acidic residues" evidence="7">
    <location>
        <begin position="1"/>
        <end position="12"/>
    </location>
</feature>
<evidence type="ECO:0000256" key="6">
    <source>
        <dbReference type="PROSITE-ProRule" id="PRU10072"/>
    </source>
</evidence>
<dbReference type="KEGG" id="vg:80532665"/>
<evidence type="ECO:0000256" key="5">
    <source>
        <dbReference type="ARBA" id="ARBA00023204"/>
    </source>
</evidence>
<dbReference type="PROSITE" id="PS00130">
    <property type="entry name" value="U_DNA_GLYCOSYLASE"/>
    <property type="match status" value="1"/>
</dbReference>
<dbReference type="PANTHER" id="PTHR11264:SF0">
    <property type="entry name" value="URACIL-DNA GLYCOSYLASE"/>
    <property type="match status" value="1"/>
</dbReference>
<evidence type="ECO:0000313" key="10">
    <source>
        <dbReference type="Proteomes" id="UP000325782"/>
    </source>
</evidence>
<feature type="domain" description="Uracil-DNA glycosylase-like" evidence="8">
    <location>
        <begin position="100"/>
        <end position="261"/>
    </location>
</feature>
<keyword evidence="10" id="KW-1185">Reference proteome</keyword>